<keyword evidence="2" id="KW-0472">Membrane</keyword>
<evidence type="ECO:0000313" key="4">
    <source>
        <dbReference type="Proteomes" id="UP000572680"/>
    </source>
</evidence>
<feature type="region of interest" description="Disordered" evidence="1">
    <location>
        <begin position="40"/>
        <end position="65"/>
    </location>
</feature>
<organism evidence="3 4">
    <name type="scientific">Actinomadura namibiensis</name>
    <dbReference type="NCBI Taxonomy" id="182080"/>
    <lineage>
        <taxon>Bacteria</taxon>
        <taxon>Bacillati</taxon>
        <taxon>Actinomycetota</taxon>
        <taxon>Actinomycetes</taxon>
        <taxon>Streptosporangiales</taxon>
        <taxon>Thermomonosporaceae</taxon>
        <taxon>Actinomadura</taxon>
    </lineage>
</organism>
<proteinExistence type="predicted"/>
<evidence type="ECO:0000256" key="2">
    <source>
        <dbReference type="SAM" id="Phobius"/>
    </source>
</evidence>
<protein>
    <recommendedName>
        <fullName evidence="5">CU044_5270 family protein</fullName>
    </recommendedName>
</protein>
<sequence>MHDTDALIDELLDEGGPSPAFTATVRANLTAMAAAEPEAAAPPLVLVGSPDGTEPSRPAPPARRRTGRAVRWAALGLGLAAAAAAVVVAVRPDAAPPRPTVPPSSPASVLDLSGDQALLAAATAAESRPASDGRYWRVRTIQKLTMREKDINDEQVQESWYGKDGSYWGGVRVLSGPHRGRAVVRKGDQPNGGRPFELEDRPFSLAEIRSAPETPEGIRRWALRAASKTASSREYADELADSLLVAGLAQAPLSPRARAAAFRSLVGRSAVEVGGTARDPRGRTGVRFTAGGVQYILDPRTSLLLHQGTREGLPRTSSTTYLEVGWTNEKPTPPRRP</sequence>
<accession>A0A7W3LL97</accession>
<evidence type="ECO:0000313" key="3">
    <source>
        <dbReference type="EMBL" id="MBA8950130.1"/>
    </source>
</evidence>
<keyword evidence="2" id="KW-0812">Transmembrane</keyword>
<keyword evidence="2" id="KW-1133">Transmembrane helix</keyword>
<comment type="caution">
    <text evidence="3">The sequence shown here is derived from an EMBL/GenBank/DDBJ whole genome shotgun (WGS) entry which is preliminary data.</text>
</comment>
<name>A0A7W3LL97_ACTNM</name>
<evidence type="ECO:0008006" key="5">
    <source>
        <dbReference type="Google" id="ProtNLM"/>
    </source>
</evidence>
<dbReference type="Proteomes" id="UP000572680">
    <property type="component" value="Unassembled WGS sequence"/>
</dbReference>
<evidence type="ECO:0000256" key="1">
    <source>
        <dbReference type="SAM" id="MobiDB-lite"/>
    </source>
</evidence>
<dbReference type="EMBL" id="JACJIA010000002">
    <property type="protein sequence ID" value="MBA8950130.1"/>
    <property type="molecule type" value="Genomic_DNA"/>
</dbReference>
<dbReference type="AlphaFoldDB" id="A0A7W3LL97"/>
<keyword evidence="4" id="KW-1185">Reference proteome</keyword>
<feature type="transmembrane region" description="Helical" evidence="2">
    <location>
        <begin position="72"/>
        <end position="90"/>
    </location>
</feature>
<reference evidence="3 4" key="1">
    <citation type="submission" date="2020-08" db="EMBL/GenBank/DDBJ databases">
        <title>Genomic Encyclopedia of Type Strains, Phase IV (KMG-IV): sequencing the most valuable type-strain genomes for metagenomic binning, comparative biology and taxonomic classification.</title>
        <authorList>
            <person name="Goeker M."/>
        </authorList>
    </citation>
    <scope>NUCLEOTIDE SEQUENCE [LARGE SCALE GENOMIC DNA]</scope>
    <source>
        <strain evidence="3 4">DSM 44197</strain>
    </source>
</reference>
<gene>
    <name evidence="3" type="ORF">HNR61_001743</name>
</gene>
<dbReference type="RefSeq" id="WP_182842599.1">
    <property type="nucleotide sequence ID" value="NZ_JACJIA010000002.1"/>
</dbReference>